<dbReference type="EMBL" id="JAWDJO010000095">
    <property type="protein sequence ID" value="KAL1894131.1"/>
    <property type="molecule type" value="Genomic_DNA"/>
</dbReference>
<dbReference type="Proteomes" id="UP001583280">
    <property type="component" value="Unassembled WGS sequence"/>
</dbReference>
<feature type="domain" description="C2H2-type" evidence="10">
    <location>
        <begin position="438"/>
        <end position="462"/>
    </location>
</feature>
<feature type="region of interest" description="Disordered" evidence="9">
    <location>
        <begin position="120"/>
        <end position="149"/>
    </location>
</feature>
<evidence type="ECO:0000256" key="7">
    <source>
        <dbReference type="ARBA" id="ARBA00023242"/>
    </source>
</evidence>
<evidence type="ECO:0000259" key="10">
    <source>
        <dbReference type="PROSITE" id="PS50157"/>
    </source>
</evidence>
<keyword evidence="7" id="KW-0539">Nucleus</keyword>
<accession>A0ABR3Z1P8</accession>
<feature type="compositionally biased region" description="Polar residues" evidence="9">
    <location>
        <begin position="1"/>
        <end position="38"/>
    </location>
</feature>
<dbReference type="PROSITE" id="PS50157">
    <property type="entry name" value="ZINC_FINGER_C2H2_2"/>
    <property type="match status" value="1"/>
</dbReference>
<gene>
    <name evidence="11" type="ORF">Cpir12675_003773</name>
</gene>
<evidence type="ECO:0000313" key="12">
    <source>
        <dbReference type="Proteomes" id="UP001583280"/>
    </source>
</evidence>
<reference evidence="11 12" key="1">
    <citation type="journal article" date="2024" name="IMA Fungus">
        <title>IMA Genome - F19 : A genome assembly and annotation guide to empower mycologists, including annotated draft genome sequences of Ceratocystis pirilliformis, Diaporthe australafricana, Fusarium ophioides, Paecilomyces lecythidis, and Sporothrix stenoceras.</title>
        <authorList>
            <person name="Aylward J."/>
            <person name="Wilson A.M."/>
            <person name="Visagie C.M."/>
            <person name="Spraker J."/>
            <person name="Barnes I."/>
            <person name="Buitendag C."/>
            <person name="Ceriani C."/>
            <person name="Del Mar Angel L."/>
            <person name="du Plessis D."/>
            <person name="Fuchs T."/>
            <person name="Gasser K."/>
            <person name="Kramer D."/>
            <person name="Li W."/>
            <person name="Munsamy K."/>
            <person name="Piso A."/>
            <person name="Price J.L."/>
            <person name="Sonnekus B."/>
            <person name="Thomas C."/>
            <person name="van der Nest A."/>
            <person name="van Dijk A."/>
            <person name="van Heerden A."/>
            <person name="van Vuuren N."/>
            <person name="Yilmaz N."/>
            <person name="Duong T.A."/>
            <person name="van der Merwe N.A."/>
            <person name="Wingfield M.J."/>
            <person name="Wingfield B.D."/>
        </authorList>
    </citation>
    <scope>NUCLEOTIDE SEQUENCE [LARGE SCALE GENOMIC DNA]</scope>
    <source>
        <strain evidence="11 12">CMW 12675</strain>
    </source>
</reference>
<evidence type="ECO:0000256" key="9">
    <source>
        <dbReference type="SAM" id="MobiDB-lite"/>
    </source>
</evidence>
<feature type="compositionally biased region" description="Polar residues" evidence="9">
    <location>
        <begin position="545"/>
        <end position="557"/>
    </location>
</feature>
<dbReference type="InterPro" id="IPR051061">
    <property type="entry name" value="Zinc_finger_trans_reg"/>
</dbReference>
<keyword evidence="12" id="KW-1185">Reference proteome</keyword>
<keyword evidence="3 8" id="KW-0863">Zinc-finger</keyword>
<name>A0ABR3Z1P8_9PEZI</name>
<dbReference type="PROSITE" id="PS00028">
    <property type="entry name" value="ZINC_FINGER_C2H2_1"/>
    <property type="match status" value="1"/>
</dbReference>
<dbReference type="PANTHER" id="PTHR46179:SF13">
    <property type="entry name" value="C2H2-TYPE DOMAIN-CONTAINING PROTEIN"/>
    <property type="match status" value="1"/>
</dbReference>
<protein>
    <recommendedName>
        <fullName evidence="10">C2H2-type domain-containing protein</fullName>
    </recommendedName>
</protein>
<organism evidence="11 12">
    <name type="scientific">Ceratocystis pirilliformis</name>
    <dbReference type="NCBI Taxonomy" id="259994"/>
    <lineage>
        <taxon>Eukaryota</taxon>
        <taxon>Fungi</taxon>
        <taxon>Dikarya</taxon>
        <taxon>Ascomycota</taxon>
        <taxon>Pezizomycotina</taxon>
        <taxon>Sordariomycetes</taxon>
        <taxon>Hypocreomycetidae</taxon>
        <taxon>Microascales</taxon>
        <taxon>Ceratocystidaceae</taxon>
        <taxon>Ceratocystis</taxon>
    </lineage>
</organism>
<feature type="region of interest" description="Disordered" evidence="9">
    <location>
        <begin position="534"/>
        <end position="557"/>
    </location>
</feature>
<proteinExistence type="predicted"/>
<sequence length="806" mass="88738">MLASVNSGSRNSGADSQGMRRTSPASFTPPSLTRATRSSPEDYVSNSLLDSLATLTLDITVPSATPAPARATDKSVAATPQVFDKPNVDPVVENVNRLDVPRLSRKNLLDLRRRRSSSADSAIGCLSDDSESEEKASDTSSKRSNSVDISRLSQKTEIRMMQFILKPLISKPSLKNFRSIVLDVPRRISTHRISCLRDLEKTLIFMAPVSQPDSISGVWGDTYRRLLQEKAITARSYLDFCLSSVACIKRTVDFIPERERTRHGDRLYTNAYFSDLTDQIRQYAAHLAVSKAQIAAGKESLALAHPYVCCSPCAGSEEIDLPPVVPVSANEQLTATLALPQGCPLLTKSLHCSGDEIKLYGGMSQNGRPAQLVRVTKDGITISVETGEILEDINGPVAHQSPIRMKRSLSEQLADDEEIMRSMARRKKNPTPEELAPKRCLHPGCNKEFKRPCDLTKHSKTHLRRWKCPEVDCKYHTYGWPTEKERDRHINDRHSSAPPLFKCQYSPCPYSSKRESNCKQHMEKTHGWKYVRTKSNGKKDDESPENISTPDMVNTPGSMQQTPNLPNILTPSSVESAGIATPQTGSLPQFALENSLEFPTYIPDEFLTSYNPQYIDAMDGMDENVMDLGLDIPLSTNIPELGATPTSLQSQSPGDMAADAVDFAVTDDIYAAAMQMTPDNIDYASILGQSQLPQQMQLPFNSNFFKMQQPPNLDMVSPMNEAEAMLYTPGSLDANNFDDMSGLAISGGLDFPLFPGAAPTLKKEGIPASLFDDLSMPGYTESPHASQMLFGQSGMDWTSGAYDGSQ</sequence>
<evidence type="ECO:0000256" key="6">
    <source>
        <dbReference type="ARBA" id="ARBA00023163"/>
    </source>
</evidence>
<evidence type="ECO:0000256" key="5">
    <source>
        <dbReference type="ARBA" id="ARBA00023015"/>
    </source>
</evidence>
<keyword evidence="4" id="KW-0862">Zinc</keyword>
<keyword evidence="6" id="KW-0804">Transcription</keyword>
<evidence type="ECO:0000256" key="1">
    <source>
        <dbReference type="ARBA" id="ARBA00004123"/>
    </source>
</evidence>
<dbReference type="SMART" id="SM00355">
    <property type="entry name" value="ZnF_C2H2"/>
    <property type="match status" value="3"/>
</dbReference>
<evidence type="ECO:0000313" key="11">
    <source>
        <dbReference type="EMBL" id="KAL1894131.1"/>
    </source>
</evidence>
<evidence type="ECO:0000256" key="3">
    <source>
        <dbReference type="ARBA" id="ARBA00022771"/>
    </source>
</evidence>
<evidence type="ECO:0000256" key="4">
    <source>
        <dbReference type="ARBA" id="ARBA00022833"/>
    </source>
</evidence>
<keyword evidence="2" id="KW-0479">Metal-binding</keyword>
<feature type="region of interest" description="Disordered" evidence="9">
    <location>
        <begin position="1"/>
        <end position="43"/>
    </location>
</feature>
<comment type="subcellular location">
    <subcellularLocation>
        <location evidence="1">Nucleus</location>
    </subcellularLocation>
</comment>
<dbReference type="Gene3D" id="3.30.160.60">
    <property type="entry name" value="Classic Zinc Finger"/>
    <property type="match status" value="1"/>
</dbReference>
<evidence type="ECO:0000256" key="8">
    <source>
        <dbReference type="PROSITE-ProRule" id="PRU00042"/>
    </source>
</evidence>
<evidence type="ECO:0000256" key="2">
    <source>
        <dbReference type="ARBA" id="ARBA00022723"/>
    </source>
</evidence>
<keyword evidence="5" id="KW-0805">Transcription regulation</keyword>
<comment type="caution">
    <text evidence="11">The sequence shown here is derived from an EMBL/GenBank/DDBJ whole genome shotgun (WGS) entry which is preliminary data.</text>
</comment>
<dbReference type="PANTHER" id="PTHR46179">
    <property type="entry name" value="ZINC FINGER PROTEIN"/>
    <property type="match status" value="1"/>
</dbReference>
<dbReference type="InterPro" id="IPR013087">
    <property type="entry name" value="Znf_C2H2_type"/>
</dbReference>